<evidence type="ECO:0000256" key="2">
    <source>
        <dbReference type="ARBA" id="ARBA00022729"/>
    </source>
</evidence>
<dbReference type="PROSITE" id="PS51257">
    <property type="entry name" value="PROKAR_LIPOPROTEIN"/>
    <property type="match status" value="1"/>
</dbReference>
<proteinExistence type="inferred from homology"/>
<sequence>MFKKLSLLAAAGGACLCMQARAQLSDDVVKIGVLTDMAGVTADITGKGSVVAAQMAVEEFGGKVMGKPVQLIYGDHQHRTDLGASMARQWYDRDQVDVIVDIPNSSIALAVQRIAMSSKKLVLISGAGTTALTNDQCSPYGFHWTYDTYAMAHGTASAVVANGGKSWFILASDYAFGAQLARDTSEVVVSEGGKILGSVKHPLNVADFASFLLQAQSSGAQVIGIANAGNDTINAIKQAGEFGITQGGQSLAAMILMINDVHSLGLDKAQGTYLTTSSYWDMNDKTRAWSKTFMERTGAMPSMLQAGVYGSVLHYLKAVDKAGSDDAGKVAAAMRAMPINDAFTDGARIREDGRVLRDMYLAKVKTPAASRYPWDYFEIVRKIPLDQTVMPLSESTCRLVAKQG</sequence>
<keyword evidence="2 3" id="KW-0732">Signal</keyword>
<feature type="signal peptide" evidence="3">
    <location>
        <begin position="1"/>
        <end position="22"/>
    </location>
</feature>
<dbReference type="InterPro" id="IPR051010">
    <property type="entry name" value="BCAA_transport"/>
</dbReference>
<dbReference type="PANTHER" id="PTHR30483:SF6">
    <property type="entry name" value="PERIPLASMIC BINDING PROTEIN OF ABC TRANSPORTER FOR NATURAL AMINO ACIDS"/>
    <property type="match status" value="1"/>
</dbReference>
<evidence type="ECO:0000256" key="3">
    <source>
        <dbReference type="SAM" id="SignalP"/>
    </source>
</evidence>
<name>A0A1M5QEE6_9BURK</name>
<dbReference type="RefSeq" id="WP_143160880.1">
    <property type="nucleotide sequence ID" value="NZ_FQXE01000002.1"/>
</dbReference>
<evidence type="ECO:0000313" key="6">
    <source>
        <dbReference type="Proteomes" id="UP000184226"/>
    </source>
</evidence>
<dbReference type="Pfam" id="PF13458">
    <property type="entry name" value="Peripla_BP_6"/>
    <property type="match status" value="1"/>
</dbReference>
<gene>
    <name evidence="5" type="ORF">SAMN04488135_102243</name>
</gene>
<dbReference type="EMBL" id="FQXE01000002">
    <property type="protein sequence ID" value="SHH12230.1"/>
    <property type="molecule type" value="Genomic_DNA"/>
</dbReference>
<keyword evidence="6" id="KW-1185">Reference proteome</keyword>
<dbReference type="Gene3D" id="3.40.50.2300">
    <property type="match status" value="2"/>
</dbReference>
<comment type="similarity">
    <text evidence="1">Belongs to the leucine-binding protein family.</text>
</comment>
<accession>A0A1M5QEE6</accession>
<dbReference type="AlphaFoldDB" id="A0A1M5QEE6"/>
<reference evidence="5 6" key="1">
    <citation type="submission" date="2016-11" db="EMBL/GenBank/DDBJ databases">
        <authorList>
            <person name="Jaros S."/>
            <person name="Januszkiewicz K."/>
            <person name="Wedrychowicz H."/>
        </authorList>
    </citation>
    <scope>NUCLEOTIDE SEQUENCE [LARGE SCALE GENOMIC DNA]</scope>
    <source>
        <strain evidence="5 6">CGMCC 1.10190</strain>
    </source>
</reference>
<evidence type="ECO:0000313" key="5">
    <source>
        <dbReference type="EMBL" id="SHH12230.1"/>
    </source>
</evidence>
<dbReference type="OrthoDB" id="8887944at2"/>
<evidence type="ECO:0000256" key="1">
    <source>
        <dbReference type="ARBA" id="ARBA00010062"/>
    </source>
</evidence>
<dbReference type="CDD" id="cd06327">
    <property type="entry name" value="PBP1_SBP-like"/>
    <property type="match status" value="1"/>
</dbReference>
<protein>
    <submittedName>
        <fullName evidence="5">Amino acid/amide ABC transporter substrate-binding protein, HAAT family (TC 3.A.1.4.-)</fullName>
    </submittedName>
</protein>
<dbReference type="STRING" id="658167.SAMN04488135_102243"/>
<dbReference type="InterPro" id="IPR028082">
    <property type="entry name" value="Peripla_BP_I"/>
</dbReference>
<evidence type="ECO:0000259" key="4">
    <source>
        <dbReference type="Pfam" id="PF13458"/>
    </source>
</evidence>
<dbReference type="SUPFAM" id="SSF53822">
    <property type="entry name" value="Periplasmic binding protein-like I"/>
    <property type="match status" value="1"/>
</dbReference>
<dbReference type="PANTHER" id="PTHR30483">
    <property type="entry name" value="LEUCINE-SPECIFIC-BINDING PROTEIN"/>
    <property type="match status" value="1"/>
</dbReference>
<feature type="domain" description="Leucine-binding protein" evidence="4">
    <location>
        <begin position="29"/>
        <end position="365"/>
    </location>
</feature>
<dbReference type="Proteomes" id="UP000184226">
    <property type="component" value="Unassembled WGS sequence"/>
</dbReference>
<feature type="chain" id="PRO_5012816060" evidence="3">
    <location>
        <begin position="23"/>
        <end position="404"/>
    </location>
</feature>
<organism evidence="5 6">
    <name type="scientific">Pollutimonas bauzanensis</name>
    <dbReference type="NCBI Taxonomy" id="658167"/>
    <lineage>
        <taxon>Bacteria</taxon>
        <taxon>Pseudomonadati</taxon>
        <taxon>Pseudomonadota</taxon>
        <taxon>Betaproteobacteria</taxon>
        <taxon>Burkholderiales</taxon>
        <taxon>Alcaligenaceae</taxon>
        <taxon>Pollutimonas</taxon>
    </lineage>
</organism>
<dbReference type="InterPro" id="IPR028081">
    <property type="entry name" value="Leu-bd"/>
</dbReference>